<dbReference type="AlphaFoldDB" id="A0A024HGH2"/>
<dbReference type="KEGG" id="pkc:PKB_2763"/>
<dbReference type="Pfam" id="PF01738">
    <property type="entry name" value="DLH"/>
    <property type="match status" value="1"/>
</dbReference>
<dbReference type="Proteomes" id="UP000025241">
    <property type="component" value="Chromosome I"/>
</dbReference>
<reference evidence="2 3" key="2">
    <citation type="submission" date="2014-05" db="EMBL/GenBank/DDBJ databases">
        <title>Genome sequence of the 3-chlorobenzoate degrading bacterium Pseudomonas knackmussii B13 shows multiple evidence for horizontal gene transfer.</title>
        <authorList>
            <person name="Miyazaki R."/>
            <person name="Bertelli C."/>
            <person name="Falquet L."/>
            <person name="Robinson-Rechavi M."/>
            <person name="Gharib W."/>
            <person name="Roy S."/>
            <person name="Van der Meer J.R."/>
        </authorList>
    </citation>
    <scope>NUCLEOTIDE SEQUENCE [LARGE SCALE GENOMIC DNA]</scope>
    <source>
        <strain evidence="2 3">B13</strain>
    </source>
</reference>
<dbReference type="eggNOG" id="COG0412">
    <property type="taxonomic scope" value="Bacteria"/>
</dbReference>
<dbReference type="EMBL" id="HG322950">
    <property type="protein sequence ID" value="CDF84110.1"/>
    <property type="molecule type" value="Genomic_DNA"/>
</dbReference>
<name>A0A024HGH2_PSEKB</name>
<dbReference type="InterPro" id="IPR002925">
    <property type="entry name" value="Dienelactn_hydro"/>
</dbReference>
<dbReference type="PANTHER" id="PTHR22946">
    <property type="entry name" value="DIENELACTONE HYDROLASE DOMAIN-CONTAINING PROTEIN-RELATED"/>
    <property type="match status" value="1"/>
</dbReference>
<organism evidence="2 3">
    <name type="scientific">Pseudomonas knackmussii (strain DSM 6978 / CCUG 54928 / LMG 23759 / B13)</name>
    <dbReference type="NCBI Taxonomy" id="1301098"/>
    <lineage>
        <taxon>Bacteria</taxon>
        <taxon>Pseudomonadati</taxon>
        <taxon>Pseudomonadota</taxon>
        <taxon>Gammaproteobacteria</taxon>
        <taxon>Pseudomonadales</taxon>
        <taxon>Pseudomonadaceae</taxon>
        <taxon>Pseudomonas</taxon>
    </lineage>
</organism>
<evidence type="ECO:0000313" key="3">
    <source>
        <dbReference type="Proteomes" id="UP000025241"/>
    </source>
</evidence>
<keyword evidence="3" id="KW-1185">Reference proteome</keyword>
<dbReference type="InterPro" id="IPR050261">
    <property type="entry name" value="FrsA_esterase"/>
</dbReference>
<dbReference type="GO" id="GO:0016787">
    <property type="term" value="F:hydrolase activity"/>
    <property type="evidence" value="ECO:0007669"/>
    <property type="project" value="InterPro"/>
</dbReference>
<accession>A0A024HGH2</accession>
<dbReference type="Gene3D" id="3.40.50.1820">
    <property type="entry name" value="alpha/beta hydrolase"/>
    <property type="match status" value="1"/>
</dbReference>
<dbReference type="STRING" id="1301098.PKB_2763"/>
<dbReference type="PATRIC" id="fig|1301098.3.peg.2776"/>
<protein>
    <recommendedName>
        <fullName evidence="1">Dienelactone hydrolase domain-containing protein</fullName>
    </recommendedName>
</protein>
<evidence type="ECO:0000313" key="2">
    <source>
        <dbReference type="EMBL" id="CDF84110.1"/>
    </source>
</evidence>
<dbReference type="InterPro" id="IPR029058">
    <property type="entry name" value="AB_hydrolase_fold"/>
</dbReference>
<reference evidence="2 3" key="1">
    <citation type="submission" date="2013-03" db="EMBL/GenBank/DDBJ databases">
        <authorList>
            <person name="Linke B."/>
        </authorList>
    </citation>
    <scope>NUCLEOTIDE SEQUENCE [LARGE SCALE GENOMIC DNA]</scope>
    <source>
        <strain evidence="2 3">B13</strain>
    </source>
</reference>
<sequence>MNTNRDLRLALDGEWLEARLTLPEQARGLVVFVHGSGSGRQSPRNCQVAAQFNGLGLATLLFDLLSVAEQRLDNRTCELRFDIELLTRRLLALLDWLAAEPELRDLPLGLFGASTGAATALRAAAERPSQVRAVVSRGGRTDLADAVLGEVRAAVLMIAGGADPFIVQANRESLRRLGSECDLQTVPGATHLFEEPGALEQVARLAGAWFVRYLAG</sequence>
<dbReference type="HOGENOM" id="CLU_082991_0_0_6"/>
<dbReference type="SUPFAM" id="SSF53474">
    <property type="entry name" value="alpha/beta-Hydrolases"/>
    <property type="match status" value="1"/>
</dbReference>
<dbReference type="OrthoDB" id="9810066at2"/>
<dbReference type="RefSeq" id="WP_043252483.1">
    <property type="nucleotide sequence ID" value="NZ_HG322950.1"/>
</dbReference>
<evidence type="ECO:0000259" key="1">
    <source>
        <dbReference type="Pfam" id="PF01738"/>
    </source>
</evidence>
<gene>
    <name evidence="2" type="ORF">PKB_2763</name>
</gene>
<proteinExistence type="predicted"/>
<feature type="domain" description="Dienelactone hydrolase" evidence="1">
    <location>
        <begin position="17"/>
        <end position="198"/>
    </location>
</feature>